<dbReference type="NCBIfam" id="NF033519">
    <property type="entry name" value="transpos_ISAzo13"/>
    <property type="match status" value="1"/>
</dbReference>
<gene>
    <name evidence="1" type="ORF">FSB73_12405</name>
</gene>
<keyword evidence="2" id="KW-1185">Reference proteome</keyword>
<protein>
    <submittedName>
        <fullName evidence="1">ISAzo13 family transposase</fullName>
    </submittedName>
</protein>
<dbReference type="Proteomes" id="UP000321291">
    <property type="component" value="Chromosome"/>
</dbReference>
<name>A0A5B8VMC7_9BACT</name>
<sequence>MIQIIENLIEEETAGDPMSDAKWTRTTLSKISELLKEQDINVCPNTVKKLLQNMGYSLKINYKRFESDPKKATPISIKERDQQFKYIKQVRKEFNNREDSIVISVDSKKKELIGNFYNKGRTWCKAPAQVNAYDFLTLAEGKFNPYGIYDLKHNRGLVVGGISSDTSEFAVNSIERWLRSQPNKANIKSLLILADGGGSNGSSNKMWKYGIQKKICEKYNIEVTVCHYPPGTSKFNPIEHHMFSELSKNWAGQPLKTYGTALNFIRGTTAKNGLDIKAEIDMRNYETGIKITDQQWAEINLWPHNTIPKLNYTIRPNLNRKLFLHGP</sequence>
<evidence type="ECO:0000313" key="1">
    <source>
        <dbReference type="EMBL" id="QEC72353.1"/>
    </source>
</evidence>
<reference evidence="1 2" key="1">
    <citation type="journal article" date="2017" name="Int. J. Syst. Evol. Microbiol.">
        <title>Arachidicoccus ginsenosidivorans sp. nov., with ginsenoside-converting activity isolated from ginseng cultivating soil.</title>
        <authorList>
            <person name="Siddiqi M.Z."/>
            <person name="Aslam Z."/>
            <person name="Im W.T."/>
        </authorList>
    </citation>
    <scope>NUCLEOTIDE SEQUENCE [LARGE SCALE GENOMIC DNA]</scope>
    <source>
        <strain evidence="1 2">Gsoil 809</strain>
    </source>
</reference>
<proteinExistence type="predicted"/>
<organism evidence="1 2">
    <name type="scientific">Arachidicoccus ginsenosidivorans</name>
    <dbReference type="NCBI Taxonomy" id="496057"/>
    <lineage>
        <taxon>Bacteria</taxon>
        <taxon>Pseudomonadati</taxon>
        <taxon>Bacteroidota</taxon>
        <taxon>Chitinophagia</taxon>
        <taxon>Chitinophagales</taxon>
        <taxon>Chitinophagaceae</taxon>
        <taxon>Arachidicoccus</taxon>
    </lineage>
</organism>
<dbReference type="KEGG" id="agi:FSB73_12405"/>
<dbReference type="Pfam" id="PF07592">
    <property type="entry name" value="DDE_Tnp_ISAZ013"/>
    <property type="match status" value="1"/>
</dbReference>
<dbReference type="EMBL" id="CP042434">
    <property type="protein sequence ID" value="QEC72353.1"/>
    <property type="molecule type" value="Genomic_DNA"/>
</dbReference>
<dbReference type="AlphaFoldDB" id="A0A5B8VMC7"/>
<accession>A0A5B8VMC7</accession>
<evidence type="ECO:0000313" key="2">
    <source>
        <dbReference type="Proteomes" id="UP000321291"/>
    </source>
</evidence>
<dbReference type="InterPro" id="IPR011518">
    <property type="entry name" value="Transposase_36"/>
</dbReference>